<sequence>MTALADAARLTPAATDKVLTCAELRAQGISDGKINRRCRPDGPWRRLLPGVVLLAPSVPTRRQMLRALVLYLGAGAVVTGVDALGAHGLELARPPAIHMLVSPSRRMLSPTFALLERTSRLPDPVLVDGIPFAPATRAALDAARREKEVARLRDLLSLPVYYGLSTCAELRRELDAGNQRGSAAVRTELKAIERDRDTYVHGWARTLLRQGPLPPPRWDVTVCDRRGRAIGTVDAWWDEVGLGWQFHPPGGAHLGHLALSAAGVVVVRTEPDALRTDRSRVLAELVRAFELAARCERPPVQCIDAAWESAG</sequence>
<protein>
    <submittedName>
        <fullName evidence="1">Uncharacterized protein</fullName>
    </submittedName>
</protein>
<accession>A0A660CN90</accession>
<dbReference type="OrthoDB" id="4870610at2"/>
<comment type="caution">
    <text evidence="1">The sequence shown here is derived from an EMBL/GenBank/DDBJ whole genome shotgun (WGS) entry which is preliminary data.</text>
</comment>
<proteinExistence type="predicted"/>
<name>A0A660CN90_9PSEU</name>
<dbReference type="Proteomes" id="UP000317303">
    <property type="component" value="Unassembled WGS sequence"/>
</dbReference>
<organism evidence="1 2">
    <name type="scientific">Prauserella rugosa</name>
    <dbReference type="NCBI Taxonomy" id="43354"/>
    <lineage>
        <taxon>Bacteria</taxon>
        <taxon>Bacillati</taxon>
        <taxon>Actinomycetota</taxon>
        <taxon>Actinomycetes</taxon>
        <taxon>Pseudonocardiales</taxon>
        <taxon>Pseudonocardiaceae</taxon>
        <taxon>Prauserella</taxon>
    </lineage>
</organism>
<keyword evidence="2" id="KW-1185">Reference proteome</keyword>
<dbReference type="RefSeq" id="WP_048808146.1">
    <property type="nucleotide sequence ID" value="NZ_JOIJ01000032.1"/>
</dbReference>
<evidence type="ECO:0000313" key="2">
    <source>
        <dbReference type="Proteomes" id="UP000317303"/>
    </source>
</evidence>
<gene>
    <name evidence="1" type="ORF">JD82_04471</name>
</gene>
<dbReference type="AlphaFoldDB" id="A0A660CN90"/>
<reference evidence="1 2" key="1">
    <citation type="submission" date="2019-07" db="EMBL/GenBank/DDBJ databases">
        <title>R&amp;d 2014.</title>
        <authorList>
            <person name="Klenk H.-P."/>
        </authorList>
    </citation>
    <scope>NUCLEOTIDE SEQUENCE [LARGE SCALE GENOMIC DNA]</scope>
    <source>
        <strain evidence="1 2">DSM 43194</strain>
    </source>
</reference>
<evidence type="ECO:0000313" key="1">
    <source>
        <dbReference type="EMBL" id="TWH22585.1"/>
    </source>
</evidence>
<dbReference type="EMBL" id="VLJV01000001">
    <property type="protein sequence ID" value="TWH22585.1"/>
    <property type="molecule type" value="Genomic_DNA"/>
</dbReference>